<dbReference type="GO" id="GO:0004713">
    <property type="term" value="F:protein tyrosine kinase activity"/>
    <property type="evidence" value="ECO:0007669"/>
    <property type="project" value="InterPro"/>
</dbReference>
<evidence type="ECO:0000256" key="7">
    <source>
        <dbReference type="SAM" id="MobiDB-lite"/>
    </source>
</evidence>
<dbReference type="InterPro" id="IPR051681">
    <property type="entry name" value="Ser/Thr_Kinases-Pseudokinases"/>
</dbReference>
<dbReference type="GeneID" id="9817880"/>
<accession>A0A6A5HR87</accession>
<evidence type="ECO:0000256" key="3">
    <source>
        <dbReference type="ARBA" id="ARBA00022771"/>
    </source>
</evidence>
<dbReference type="GO" id="GO:0005524">
    <property type="term" value="F:ATP binding"/>
    <property type="evidence" value="ECO:0007669"/>
    <property type="project" value="UniProtKB-UniRule"/>
</dbReference>
<evidence type="ECO:0000313" key="11">
    <source>
        <dbReference type="Proteomes" id="UP000483820"/>
    </source>
</evidence>
<dbReference type="InterPro" id="IPR011009">
    <property type="entry name" value="Kinase-like_dom_sf"/>
</dbReference>
<evidence type="ECO:0000256" key="5">
    <source>
        <dbReference type="ARBA" id="ARBA00023254"/>
    </source>
</evidence>
<dbReference type="InterPro" id="IPR001245">
    <property type="entry name" value="Ser-Thr/Tyr_kinase_cat_dom"/>
</dbReference>
<dbReference type="SUPFAM" id="SSF57889">
    <property type="entry name" value="Cysteine-rich domain"/>
    <property type="match status" value="1"/>
</dbReference>
<dbReference type="FunFam" id="3.30.200.20:FF:000911">
    <property type="entry name" value="Protein CBR-KSR-1"/>
    <property type="match status" value="1"/>
</dbReference>
<proteinExistence type="inferred from homology"/>
<evidence type="ECO:0000256" key="4">
    <source>
        <dbReference type="ARBA" id="ARBA00022833"/>
    </source>
</evidence>
<name>A0A6A5HR87_CAERE</name>
<comment type="caution">
    <text evidence="10">The sequence shown here is derived from an EMBL/GenBank/DDBJ whole genome shotgun (WGS) entry which is preliminary data.</text>
</comment>
<feature type="binding site" evidence="6">
    <location>
        <position position="275"/>
    </location>
    <ligand>
        <name>ATP</name>
        <dbReference type="ChEBI" id="CHEBI:30616"/>
    </ligand>
</feature>
<evidence type="ECO:0000259" key="8">
    <source>
        <dbReference type="PROSITE" id="PS50011"/>
    </source>
</evidence>
<dbReference type="InterPro" id="IPR008266">
    <property type="entry name" value="Tyr_kinase_AS"/>
</dbReference>
<reference evidence="10 11" key="1">
    <citation type="submission" date="2019-12" db="EMBL/GenBank/DDBJ databases">
        <title>Chromosome-level assembly of the Caenorhabditis remanei genome.</title>
        <authorList>
            <person name="Teterina A.A."/>
            <person name="Willis J.H."/>
            <person name="Phillips P.C."/>
        </authorList>
    </citation>
    <scope>NUCLEOTIDE SEQUENCE [LARGE SCALE GENOMIC DNA]</scope>
    <source>
        <strain evidence="10 11">PX506</strain>
        <tissue evidence="10">Whole organism</tissue>
    </source>
</reference>
<dbReference type="PROSITE" id="PS50081">
    <property type="entry name" value="ZF_DAG_PE_2"/>
    <property type="match status" value="1"/>
</dbReference>
<feature type="domain" description="Phorbol-ester/DAG-type" evidence="9">
    <location>
        <begin position="74"/>
        <end position="129"/>
    </location>
</feature>
<dbReference type="CTD" id="9817880"/>
<dbReference type="InterPro" id="IPR020635">
    <property type="entry name" value="Tyr_kinase_cat_dom"/>
</dbReference>
<evidence type="ECO:0000256" key="1">
    <source>
        <dbReference type="ARBA" id="ARBA00005843"/>
    </source>
</evidence>
<dbReference type="GO" id="GO:0051321">
    <property type="term" value="P:meiotic cell cycle"/>
    <property type="evidence" value="ECO:0007669"/>
    <property type="project" value="UniProtKB-KW"/>
</dbReference>
<keyword evidence="5" id="KW-0469">Meiosis</keyword>
<dbReference type="InterPro" id="IPR017441">
    <property type="entry name" value="Protein_kinase_ATP_BS"/>
</dbReference>
<dbReference type="CDD" id="cd00029">
    <property type="entry name" value="C1"/>
    <property type="match status" value="1"/>
</dbReference>
<feature type="domain" description="Protein kinase" evidence="8">
    <location>
        <begin position="249"/>
        <end position="531"/>
    </location>
</feature>
<evidence type="ECO:0000259" key="9">
    <source>
        <dbReference type="PROSITE" id="PS50081"/>
    </source>
</evidence>
<dbReference type="InterPro" id="IPR046349">
    <property type="entry name" value="C1-like_sf"/>
</dbReference>
<dbReference type="GO" id="GO:0045138">
    <property type="term" value="P:nematode male tail tip morphogenesis"/>
    <property type="evidence" value="ECO:0007669"/>
    <property type="project" value="EnsemblMetazoa"/>
</dbReference>
<dbReference type="EMBL" id="WUAV01000001">
    <property type="protein sequence ID" value="KAF1769771.1"/>
    <property type="molecule type" value="Genomic_DNA"/>
</dbReference>
<protein>
    <submittedName>
        <fullName evidence="10">Uncharacterized protein</fullName>
    </submittedName>
</protein>
<dbReference type="PANTHER" id="PTHR44329">
    <property type="entry name" value="SERINE/THREONINE-PROTEIN KINASE TNNI3K-RELATED"/>
    <property type="match status" value="1"/>
</dbReference>
<dbReference type="AlphaFoldDB" id="A0A6A5HR87"/>
<keyword evidence="2" id="KW-0479">Metal-binding</keyword>
<dbReference type="GO" id="GO:0040025">
    <property type="term" value="P:vulval development"/>
    <property type="evidence" value="ECO:0007669"/>
    <property type="project" value="EnsemblMetazoa"/>
</dbReference>
<feature type="region of interest" description="Disordered" evidence="7">
    <location>
        <begin position="175"/>
        <end position="205"/>
    </location>
</feature>
<dbReference type="InterPro" id="IPR000719">
    <property type="entry name" value="Prot_kinase_dom"/>
</dbReference>
<dbReference type="GO" id="GO:0007265">
    <property type="term" value="P:Ras protein signal transduction"/>
    <property type="evidence" value="ECO:0007669"/>
    <property type="project" value="EnsemblMetazoa"/>
</dbReference>
<dbReference type="GO" id="GO:0040026">
    <property type="term" value="P:positive regulation of vulval development"/>
    <property type="evidence" value="ECO:0007669"/>
    <property type="project" value="EnsemblMetazoa"/>
</dbReference>
<keyword evidence="6" id="KW-0547">Nucleotide-binding</keyword>
<sequence length="551" mass="63575">MWIEMINCIFCRQRKQGISQSRASTSSATTTSSIFTPAFALNHQHQPNNATTSASTSSEVMVPPASAPPRISIYHKMVKSKSKFRQCDVCERFFIFDFVRRQQLDDVFACNVCGIRVHEGCLERLKNDCKMTKQIMGGILENAVIQSNKKQWEEPTPAPTPPRPTLSLQQVLVTSPTDSSLATTSNTSPNDFNYERNVHTNNTNPMMTMTASTLDDIATIYSENLDSENTDYERDLMQWRDITIQLSDVHIKTRIGDGRFGTVHLAEYHGDAAVKFVNMSYLKDVDRKIEVFTQEIVSAYKNSRHDHIALFYGYVADLPTNTYAIVTNFYHNKTLYHLIHEQTSDDFDQSWIFQVSLQICQAMSYLHKKKILHRDLRSKNILLDNPNRVVVADFALMKLERLSNPKRDYTLCIPQHWLDYLAPEVAGNLMLDWRGDVMFEHELLFTSESDVYSFGTIFFELLLRKMPTGCDSWEQKLYAKMCGQKAALQRLDTQLQKVDSKFHDLLMSCWSNHPEKRPTFTHIVKRITSMMPRKESNKQKRRSTAHENPLF</sequence>
<dbReference type="Proteomes" id="UP000483820">
    <property type="component" value="Chromosome I"/>
</dbReference>
<gene>
    <name evidence="10" type="ORF">GCK72_001588</name>
</gene>
<evidence type="ECO:0000256" key="2">
    <source>
        <dbReference type="ARBA" id="ARBA00022723"/>
    </source>
</evidence>
<dbReference type="RefSeq" id="XP_003115054.2">
    <property type="nucleotide sequence ID" value="XM_003115006.2"/>
</dbReference>
<dbReference type="PROSITE" id="PS50011">
    <property type="entry name" value="PROTEIN_KINASE_DOM"/>
    <property type="match status" value="1"/>
</dbReference>
<dbReference type="Gene3D" id="1.10.510.10">
    <property type="entry name" value="Transferase(Phosphotransferase) domain 1"/>
    <property type="match status" value="1"/>
</dbReference>
<feature type="compositionally biased region" description="Polar residues" evidence="7">
    <location>
        <begin position="175"/>
        <end position="191"/>
    </location>
</feature>
<evidence type="ECO:0000313" key="10">
    <source>
        <dbReference type="EMBL" id="KAF1769771.1"/>
    </source>
</evidence>
<dbReference type="Gene3D" id="3.30.60.20">
    <property type="match status" value="1"/>
</dbReference>
<feature type="region of interest" description="Disordered" evidence="7">
    <location>
        <begin position="531"/>
        <end position="551"/>
    </location>
</feature>
<keyword evidence="4" id="KW-0862">Zinc</keyword>
<dbReference type="KEGG" id="crq:GCK72_001588"/>
<dbReference type="GO" id="GO:0004674">
    <property type="term" value="F:protein serine/threonine kinase activity"/>
    <property type="evidence" value="ECO:0007669"/>
    <property type="project" value="TreeGrafter"/>
</dbReference>
<keyword evidence="6" id="KW-0067">ATP-binding</keyword>
<dbReference type="GO" id="GO:0008270">
    <property type="term" value="F:zinc ion binding"/>
    <property type="evidence" value="ECO:0007669"/>
    <property type="project" value="UniProtKB-KW"/>
</dbReference>
<dbReference type="PROSITE" id="PS00109">
    <property type="entry name" value="PROTEIN_KINASE_TYR"/>
    <property type="match status" value="1"/>
</dbReference>
<dbReference type="InterPro" id="IPR002219">
    <property type="entry name" value="PKC_DAG/PE"/>
</dbReference>
<keyword evidence="3" id="KW-0863">Zinc-finger</keyword>
<dbReference type="PANTHER" id="PTHR44329:SF253">
    <property type="entry name" value="KINASE SUPPRESSOR OF RAS 2"/>
    <property type="match status" value="1"/>
</dbReference>
<dbReference type="PROSITE" id="PS00107">
    <property type="entry name" value="PROTEIN_KINASE_ATP"/>
    <property type="match status" value="1"/>
</dbReference>
<dbReference type="Gene3D" id="3.30.200.20">
    <property type="entry name" value="Phosphorylase Kinase, domain 1"/>
    <property type="match status" value="1"/>
</dbReference>
<organism evidence="10 11">
    <name type="scientific">Caenorhabditis remanei</name>
    <name type="common">Caenorhabditis vulgaris</name>
    <dbReference type="NCBI Taxonomy" id="31234"/>
    <lineage>
        <taxon>Eukaryota</taxon>
        <taxon>Metazoa</taxon>
        <taxon>Ecdysozoa</taxon>
        <taxon>Nematoda</taxon>
        <taxon>Chromadorea</taxon>
        <taxon>Rhabditida</taxon>
        <taxon>Rhabditina</taxon>
        <taxon>Rhabditomorpha</taxon>
        <taxon>Rhabditoidea</taxon>
        <taxon>Rhabditidae</taxon>
        <taxon>Peloderinae</taxon>
        <taxon>Caenorhabditis</taxon>
    </lineage>
</organism>
<dbReference type="SUPFAM" id="SSF56112">
    <property type="entry name" value="Protein kinase-like (PK-like)"/>
    <property type="match status" value="1"/>
</dbReference>
<dbReference type="SMART" id="SM00219">
    <property type="entry name" value="TyrKc"/>
    <property type="match status" value="1"/>
</dbReference>
<evidence type="ECO:0000256" key="6">
    <source>
        <dbReference type="PROSITE-ProRule" id="PRU10141"/>
    </source>
</evidence>
<comment type="similarity">
    <text evidence="1">Belongs to the protein kinase superfamily. TKL Ser/Thr protein kinase family.</text>
</comment>
<dbReference type="Pfam" id="PF07714">
    <property type="entry name" value="PK_Tyr_Ser-Thr"/>
    <property type="match status" value="1"/>
</dbReference>